<reference evidence="1" key="1">
    <citation type="journal article" date="2015" name="Nature">
        <title>Complex archaea that bridge the gap between prokaryotes and eukaryotes.</title>
        <authorList>
            <person name="Spang A."/>
            <person name="Saw J.H."/>
            <person name="Jorgensen S.L."/>
            <person name="Zaremba-Niedzwiedzka K."/>
            <person name="Martijn J."/>
            <person name="Lind A.E."/>
            <person name="van Eijk R."/>
            <person name="Schleper C."/>
            <person name="Guy L."/>
            <person name="Ettema T.J."/>
        </authorList>
    </citation>
    <scope>NUCLEOTIDE SEQUENCE</scope>
</reference>
<protein>
    <submittedName>
        <fullName evidence="1">Uncharacterized protein</fullName>
    </submittedName>
</protein>
<proteinExistence type="predicted"/>
<dbReference type="AlphaFoldDB" id="A0A0F8ZQT9"/>
<accession>A0A0F8ZQT9</accession>
<comment type="caution">
    <text evidence="1">The sequence shown here is derived from an EMBL/GenBank/DDBJ whole genome shotgun (WGS) entry which is preliminary data.</text>
</comment>
<sequence length="97" mass="11294">MIKIEIKKRKCDECGKEADLGGPNKESETPIKWFRLTKLHLLYRRDNIKVDDSSLAIKSINEDKDPDFCSKKCILKWFDKLLTDLMKPKPKTPDKGD</sequence>
<gene>
    <name evidence="1" type="ORF">LCGC14_2664760</name>
</gene>
<name>A0A0F8ZQT9_9ZZZZ</name>
<evidence type="ECO:0000313" key="1">
    <source>
        <dbReference type="EMBL" id="KKK96237.1"/>
    </source>
</evidence>
<organism evidence="1">
    <name type="scientific">marine sediment metagenome</name>
    <dbReference type="NCBI Taxonomy" id="412755"/>
    <lineage>
        <taxon>unclassified sequences</taxon>
        <taxon>metagenomes</taxon>
        <taxon>ecological metagenomes</taxon>
    </lineage>
</organism>
<dbReference type="EMBL" id="LAZR01046567">
    <property type="protein sequence ID" value="KKK96237.1"/>
    <property type="molecule type" value="Genomic_DNA"/>
</dbReference>